<feature type="domain" description="Sfi1 spindle body" evidence="2">
    <location>
        <begin position="694"/>
        <end position="885"/>
    </location>
</feature>
<feature type="region of interest" description="Disordered" evidence="1">
    <location>
        <begin position="468"/>
        <end position="531"/>
    </location>
</feature>
<name>A0A553HN77_9PEZI</name>
<feature type="compositionally biased region" description="Polar residues" evidence="1">
    <location>
        <begin position="410"/>
        <end position="422"/>
    </location>
</feature>
<feature type="compositionally biased region" description="Low complexity" evidence="1">
    <location>
        <begin position="482"/>
        <end position="498"/>
    </location>
</feature>
<evidence type="ECO:0000259" key="2">
    <source>
        <dbReference type="Pfam" id="PF08457"/>
    </source>
</evidence>
<feature type="region of interest" description="Disordered" evidence="1">
    <location>
        <begin position="409"/>
        <end position="433"/>
    </location>
</feature>
<dbReference type="EMBL" id="VFLP01000068">
    <property type="protein sequence ID" value="TRX89412.1"/>
    <property type="molecule type" value="Genomic_DNA"/>
</dbReference>
<organism evidence="3 4">
    <name type="scientific">Xylaria flabelliformis</name>
    <dbReference type="NCBI Taxonomy" id="2512241"/>
    <lineage>
        <taxon>Eukaryota</taxon>
        <taxon>Fungi</taxon>
        <taxon>Dikarya</taxon>
        <taxon>Ascomycota</taxon>
        <taxon>Pezizomycotina</taxon>
        <taxon>Sordariomycetes</taxon>
        <taxon>Xylariomycetidae</taxon>
        <taxon>Xylariales</taxon>
        <taxon>Xylariaceae</taxon>
        <taxon>Xylaria</taxon>
    </lineage>
</organism>
<dbReference type="Pfam" id="PF08457">
    <property type="entry name" value="Sfi1"/>
    <property type="match status" value="2"/>
</dbReference>
<dbReference type="OrthoDB" id="5215300at2759"/>
<dbReference type="STRING" id="2512241.A0A553HN77"/>
<evidence type="ECO:0000256" key="1">
    <source>
        <dbReference type="SAM" id="MobiDB-lite"/>
    </source>
</evidence>
<accession>A0A553HN77</accession>
<dbReference type="InterPro" id="IPR013665">
    <property type="entry name" value="Sfi1_dom"/>
</dbReference>
<protein>
    <recommendedName>
        <fullName evidence="2">Sfi1 spindle body domain-containing protein</fullName>
    </recommendedName>
</protein>
<gene>
    <name evidence="3" type="ORF">FHL15_009710</name>
</gene>
<evidence type="ECO:0000313" key="4">
    <source>
        <dbReference type="Proteomes" id="UP000319160"/>
    </source>
</evidence>
<dbReference type="Proteomes" id="UP000319160">
    <property type="component" value="Unassembled WGS sequence"/>
</dbReference>
<sequence>MDGFPEQEQPTGHVPDFSDDESLQAQFLPQPSRHDGAFSTIGSSDMAHVVGIDRNEYSDEDIKIVYDIVVRAETILAEELTPSSRLPTHALFLAYDEILAEYGLDPSERHISKLVFMVGGVKGQKSLMDKFKAVMARMNITLAIEEPQAFGSEYEDHQHHIGNDADEYTSNAYAGETEFTDYKSNSDYAPDVSTESLDLAQERHLADKAVAFRKRHHAQFLAVATLRHWHNTAHYVNYLCAQSDATREAESRDVLENQFYIWRAVSAETAHATPDNVHPNAYSKRTERIAIRAHEILSTKKALIKWRQSLQDKHKKSRDARMLANQLAKQEYDNDDFKENPQFAHLAQRAHRNLVLSRAFTSWSNKVEEEGAKAEVATKAYEMSLKAKAFGFARNRSVIDGMRKALASKAGNSVDPSNSQAVSPDIEQPELPVPATTKPISAVSIPSRPHPLPQRPLSSVAIATELQNRKPVKQSTSSAARSSTVIPVTTVTPSPVSPEGMNTEAHTSPAPPNEPVPINKPIQDDDTSDDNQFDEQTMLARRHILRMRYFGAWETYTSKNVVKVEEFGEERRDRRLTQLISIWHEQATARPQQAAECDNEFKESKSYRRAAETMPRWKERASQEAHRRRKVLKHYAERAEYYSKTTKVLPILRGKTEQANQREKLLVLYAERTNYYTRTTQALTAWRERAQETFQTHQLNECYGERADYYYRSRNTLSAWRQRTKQRRKQKLREAHLETRRIVKRSMGERCFKQWRDKLEPSYERYEVMNVALGEALEDREWRQISHAFTMWRRQARKRIEAAVIGDTMLKQKAMDQWQDKAALHRDLEAEAEEHWVVKAKSRTLKNWNLSSVQNANRPEMVSNALEKKERKLQRHRFEAWYGRTADKLVPVELPDGTYRNVGQVVEGARQQVVEQQARGFLHTWRAAAVAAEADSRASQAQNEAYAPTPGRPQLLLGSFATKQDWTTTPLAPVPSHARWQARDSTMRRSEFGARVGRFERAKNPKNLRVSWAA</sequence>
<proteinExistence type="predicted"/>
<evidence type="ECO:0000313" key="3">
    <source>
        <dbReference type="EMBL" id="TRX89412.1"/>
    </source>
</evidence>
<feature type="domain" description="Sfi1 spindle body" evidence="2">
    <location>
        <begin position="535"/>
        <end position="567"/>
    </location>
</feature>
<reference evidence="4" key="1">
    <citation type="submission" date="2019-06" db="EMBL/GenBank/DDBJ databases">
        <title>Draft genome sequence of the griseofulvin-producing fungus Xylaria cubensis strain G536.</title>
        <authorList>
            <person name="Mead M.E."/>
            <person name="Raja H.A."/>
            <person name="Steenwyk J.L."/>
            <person name="Knowles S.L."/>
            <person name="Oberlies N.H."/>
            <person name="Rokas A."/>
        </authorList>
    </citation>
    <scope>NUCLEOTIDE SEQUENCE [LARGE SCALE GENOMIC DNA]</scope>
    <source>
        <strain evidence="4">G536</strain>
    </source>
</reference>
<comment type="caution">
    <text evidence="3">The sequence shown here is derived from an EMBL/GenBank/DDBJ whole genome shotgun (WGS) entry which is preliminary data.</text>
</comment>
<dbReference type="AlphaFoldDB" id="A0A553HN77"/>
<keyword evidence="4" id="KW-1185">Reference proteome</keyword>